<evidence type="ECO:0000313" key="2">
    <source>
        <dbReference type="Proteomes" id="UP000503440"/>
    </source>
</evidence>
<name>A0A6C0YVF7_9GAMM</name>
<organism evidence="1 2">
    <name type="scientific">Acinetobacter indicus</name>
    <dbReference type="NCBI Taxonomy" id="756892"/>
    <lineage>
        <taxon>Bacteria</taxon>
        <taxon>Pseudomonadati</taxon>
        <taxon>Pseudomonadota</taxon>
        <taxon>Gammaproteobacteria</taxon>
        <taxon>Moraxellales</taxon>
        <taxon>Moraxellaceae</taxon>
        <taxon>Acinetobacter</taxon>
    </lineage>
</organism>
<dbReference type="RefSeq" id="WP_127801927.1">
    <property type="nucleotide sequence ID" value="NZ_CP044445.1"/>
</dbReference>
<dbReference type="EMBL" id="CP044455">
    <property type="protein sequence ID" value="QIC69320.1"/>
    <property type="molecule type" value="Genomic_DNA"/>
</dbReference>
<protein>
    <recommendedName>
        <fullName evidence="3">Iron-containing redox enzyme family protein</fullName>
    </recommendedName>
</protein>
<evidence type="ECO:0008006" key="3">
    <source>
        <dbReference type="Google" id="ProtNLM"/>
    </source>
</evidence>
<dbReference type="Proteomes" id="UP000503440">
    <property type="component" value="Chromosome"/>
</dbReference>
<gene>
    <name evidence="1" type="ORF">FSC09_02265</name>
</gene>
<sequence length="471" mass="55100">MPTVVKQRLLHILNDVPETYFDLVSFYLDADITPTAKQQKALFSLKHEIETLPLALPDFPSQLDQLEHWMIQHEQQAQLEFEYYLKRRAWGQPREYFHCLSDAYEFLIKIAPTQRAQAAWLYSFSQHWDDRRYTELIQLYLQALAYGHTQQHQLYQFNALLETLQLDNFVLGLDDGYFHQAAIQLALAYCPTDFMPLTLGFHIGKHLCSLHQLIIAHELKELGIHTRCFQPQQRSTSRHTPVLHAIASLAPDEKQQAQYLRLIQLGYALSQQGMNEEKILQRLHLHDIIQKIFQHKALMGKFIHDNKCIFTNRSINQWLETVEGVDGFIQQLLETDWIRLGQDPEQSKFWRLIHQQESQMFGLFNRTEQQFIYDWILGDAAVQHPAPSALQSTSDHFKTSDHFNYMAELELEEIQLKYAQASSFDDKIRQLLPYLAPHKSASDAGRWCTQQYSQALFPALSQALDPMHHKS</sequence>
<proteinExistence type="predicted"/>
<evidence type="ECO:0000313" key="1">
    <source>
        <dbReference type="EMBL" id="QIC69320.1"/>
    </source>
</evidence>
<accession>A0A6C0YVF7</accession>
<dbReference type="AlphaFoldDB" id="A0A6C0YVF7"/>
<reference evidence="1 2" key="1">
    <citation type="submission" date="2019-09" db="EMBL/GenBank/DDBJ databases">
        <title>Non-baumannii Acinetobacter spp. carrying blaNDM-1 isolated in China.</title>
        <authorList>
            <person name="Cui C."/>
            <person name="Chen C."/>
            <person name="Sun J."/>
            <person name="Liu Y."/>
        </authorList>
    </citation>
    <scope>NUCLEOTIDE SEQUENCE [LARGE SCALE GENOMIC DNA]</scope>
    <source>
        <strain evidence="1 2">B18</strain>
    </source>
</reference>